<feature type="transmembrane region" description="Helical" evidence="2">
    <location>
        <begin position="264"/>
        <end position="284"/>
    </location>
</feature>
<dbReference type="EMBL" id="JANRHA010000012">
    <property type="protein sequence ID" value="MDG3016358.1"/>
    <property type="molecule type" value="Genomic_DNA"/>
</dbReference>
<feature type="region of interest" description="Disordered" evidence="1">
    <location>
        <begin position="1"/>
        <end position="135"/>
    </location>
</feature>
<sequence length="315" mass="32905">MSSQADDGQDARPVTVAELLARNGSQPGSRAHRRRTRKGGISVAELTGEIPVIRDEPGDEYAEHGQDAEPAQSEDHGTADEDTARDDGTAGDHAATTTEAEDDAAAADVVTDADPADADPVDVGAPGPVDPGTKAFTPPWAARRQAAAAQPAVGLLTTDSAAAELMRARYEGGDYADPEYDDARYDDLDHEAGHGHDDHAARVGVDASAGDLEVTEDPADGTSQPSSRGALKQWAVITLQCVVAIVAGALLFKGFEKLWDVLPWVALVLAVLVVLGLVALVRILRKTDDIMSILIAVIAGLIVTLGPLAFLLSTR</sequence>
<evidence type="ECO:0000313" key="4">
    <source>
        <dbReference type="Proteomes" id="UP001152755"/>
    </source>
</evidence>
<feature type="transmembrane region" description="Helical" evidence="2">
    <location>
        <begin position="290"/>
        <end position="312"/>
    </location>
</feature>
<evidence type="ECO:0008006" key="5">
    <source>
        <dbReference type="Google" id="ProtNLM"/>
    </source>
</evidence>
<keyword evidence="2" id="KW-0472">Membrane</keyword>
<feature type="transmembrane region" description="Helical" evidence="2">
    <location>
        <begin position="234"/>
        <end position="252"/>
    </location>
</feature>
<dbReference type="RefSeq" id="WP_332520504.1">
    <property type="nucleotide sequence ID" value="NZ_JANRHA010000012.1"/>
</dbReference>
<name>A0A9X4RF80_9ACTN</name>
<evidence type="ECO:0000256" key="2">
    <source>
        <dbReference type="SAM" id="Phobius"/>
    </source>
</evidence>
<dbReference type="Proteomes" id="UP001152755">
    <property type="component" value="Unassembled WGS sequence"/>
</dbReference>
<proteinExistence type="predicted"/>
<accession>A0A9X4RF80</accession>
<organism evidence="3 4">
    <name type="scientific">Speluncibacter jeojiensis</name>
    <dbReference type="NCBI Taxonomy" id="2710754"/>
    <lineage>
        <taxon>Bacteria</taxon>
        <taxon>Bacillati</taxon>
        <taxon>Actinomycetota</taxon>
        <taxon>Actinomycetes</taxon>
        <taxon>Mycobacteriales</taxon>
        <taxon>Speluncibacteraceae</taxon>
        <taxon>Speluncibacter</taxon>
    </lineage>
</organism>
<comment type="caution">
    <text evidence="3">The sequence shown here is derived from an EMBL/GenBank/DDBJ whole genome shotgun (WGS) entry which is preliminary data.</text>
</comment>
<keyword evidence="4" id="KW-1185">Reference proteome</keyword>
<feature type="compositionally biased region" description="Low complexity" evidence="1">
    <location>
        <begin position="121"/>
        <end position="135"/>
    </location>
</feature>
<feature type="compositionally biased region" description="Basic and acidic residues" evidence="1">
    <location>
        <begin position="52"/>
        <end position="79"/>
    </location>
</feature>
<keyword evidence="2" id="KW-0812">Transmembrane</keyword>
<evidence type="ECO:0000313" key="3">
    <source>
        <dbReference type="EMBL" id="MDG3016358.1"/>
    </source>
</evidence>
<gene>
    <name evidence="3" type="ORF">NVS88_17520</name>
</gene>
<evidence type="ECO:0000256" key="1">
    <source>
        <dbReference type="SAM" id="MobiDB-lite"/>
    </source>
</evidence>
<dbReference type="AlphaFoldDB" id="A0A9X4RF80"/>
<reference evidence="3" key="1">
    <citation type="submission" date="2022-08" db="EMBL/GenBank/DDBJ databases">
        <title>Genome analysis of Corynebacteriales strain.</title>
        <authorList>
            <person name="Lee S.D."/>
        </authorList>
    </citation>
    <scope>NUCLEOTIDE SEQUENCE</scope>
    <source>
        <strain evidence="3">D3-21</strain>
    </source>
</reference>
<protein>
    <recommendedName>
        <fullName evidence="5">Transmembrane protein</fullName>
    </recommendedName>
</protein>
<keyword evidence="2" id="KW-1133">Transmembrane helix</keyword>